<accession>A0ACC0PXN4</accession>
<comment type="caution">
    <text evidence="1">The sequence shown here is derived from an EMBL/GenBank/DDBJ whole genome shotgun (WGS) entry which is preliminary data.</text>
</comment>
<dbReference type="EMBL" id="CM046388">
    <property type="protein sequence ID" value="KAI8570240.1"/>
    <property type="molecule type" value="Genomic_DNA"/>
</dbReference>
<dbReference type="Proteomes" id="UP001062846">
    <property type="component" value="Chromosome 1"/>
</dbReference>
<organism evidence="1 2">
    <name type="scientific">Rhododendron molle</name>
    <name type="common">Chinese azalea</name>
    <name type="synonym">Azalea mollis</name>
    <dbReference type="NCBI Taxonomy" id="49168"/>
    <lineage>
        <taxon>Eukaryota</taxon>
        <taxon>Viridiplantae</taxon>
        <taxon>Streptophyta</taxon>
        <taxon>Embryophyta</taxon>
        <taxon>Tracheophyta</taxon>
        <taxon>Spermatophyta</taxon>
        <taxon>Magnoliopsida</taxon>
        <taxon>eudicotyledons</taxon>
        <taxon>Gunneridae</taxon>
        <taxon>Pentapetalae</taxon>
        <taxon>asterids</taxon>
        <taxon>Ericales</taxon>
        <taxon>Ericaceae</taxon>
        <taxon>Ericoideae</taxon>
        <taxon>Rhodoreae</taxon>
        <taxon>Rhododendron</taxon>
    </lineage>
</organism>
<proteinExistence type="predicted"/>
<gene>
    <name evidence="1" type="ORF">RHMOL_Rhmol01G0018800</name>
</gene>
<name>A0ACC0PXN4_RHOML</name>
<evidence type="ECO:0000313" key="1">
    <source>
        <dbReference type="EMBL" id="KAI8570240.1"/>
    </source>
</evidence>
<reference evidence="1" key="1">
    <citation type="submission" date="2022-02" db="EMBL/GenBank/DDBJ databases">
        <title>Plant Genome Project.</title>
        <authorList>
            <person name="Zhang R.-G."/>
        </authorList>
    </citation>
    <scope>NUCLEOTIDE SEQUENCE</scope>
    <source>
        <strain evidence="1">AT1</strain>
    </source>
</reference>
<protein>
    <submittedName>
        <fullName evidence="1">Uncharacterized protein</fullName>
    </submittedName>
</protein>
<evidence type="ECO:0000313" key="2">
    <source>
        <dbReference type="Proteomes" id="UP001062846"/>
    </source>
</evidence>
<sequence length="107" mass="12028">MFQKTLVTKRIKSGTEDESVPLFAESKDVKLDLILDDRMAKNQNDDIVQDEVSDEGWQEAFPKGGARPGAARFPLHRRTYERAVAVFAVAAFFEAFFDIDGNSGWNS</sequence>
<keyword evidence="2" id="KW-1185">Reference proteome</keyword>